<name>A0A377BER6_ECOLX</name>
<accession>A0A377BER6</accession>
<dbReference type="Pfam" id="PF03135">
    <property type="entry name" value="CagE_TrbE_VirB"/>
    <property type="match status" value="1"/>
</dbReference>
<dbReference type="EMBL" id="UGET01000001">
    <property type="protein sequence ID" value="STL58816.1"/>
    <property type="molecule type" value="Genomic_DNA"/>
</dbReference>
<evidence type="ECO:0000313" key="2">
    <source>
        <dbReference type="EMBL" id="STL58816.1"/>
    </source>
</evidence>
<evidence type="ECO:0000313" key="3">
    <source>
        <dbReference type="Proteomes" id="UP000254255"/>
    </source>
</evidence>
<reference evidence="2 3" key="1">
    <citation type="submission" date="2018-06" db="EMBL/GenBank/DDBJ databases">
        <authorList>
            <consortium name="Pathogen Informatics"/>
            <person name="Doyle S."/>
        </authorList>
    </citation>
    <scope>NUCLEOTIDE SEQUENCE [LARGE SCALE GENOMIC DNA]</scope>
    <source>
        <strain evidence="2 3">NCTC13148</strain>
    </source>
</reference>
<dbReference type="Proteomes" id="UP000254255">
    <property type="component" value="Unassembled WGS sequence"/>
</dbReference>
<dbReference type="GO" id="GO:0005524">
    <property type="term" value="F:ATP binding"/>
    <property type="evidence" value="ECO:0007669"/>
    <property type="project" value="InterPro"/>
</dbReference>
<organism evidence="2 3">
    <name type="scientific">Escherichia coli</name>
    <dbReference type="NCBI Taxonomy" id="562"/>
    <lineage>
        <taxon>Bacteria</taxon>
        <taxon>Pseudomonadati</taxon>
        <taxon>Pseudomonadota</taxon>
        <taxon>Gammaproteobacteria</taxon>
        <taxon>Enterobacterales</taxon>
        <taxon>Enterobacteriaceae</taxon>
        <taxon>Escherichia</taxon>
    </lineage>
</organism>
<protein>
    <submittedName>
        <fullName evidence="2">Type IV secretion/conjugal transfer ATPase, VirB4 family</fullName>
    </submittedName>
</protein>
<proteinExistence type="predicted"/>
<gene>
    <name evidence="2" type="ORF">NCTC13148_00044</name>
</gene>
<sequence length="53" mass="5884">MMETGDRSQSQLEQLNTALDLLLSKEIVMGYHHATIHVFDTDQRAVAAQGPQS</sequence>
<dbReference type="AlphaFoldDB" id="A0A377BER6"/>
<evidence type="ECO:0000259" key="1">
    <source>
        <dbReference type="Pfam" id="PF03135"/>
    </source>
</evidence>
<feature type="domain" description="CagE TrbE VirB component of type IV transporter system central" evidence="1">
    <location>
        <begin position="1"/>
        <end position="49"/>
    </location>
</feature>
<dbReference type="InterPro" id="IPR018145">
    <property type="entry name" value="CagE_TrbE_VirB_cntrl_dom"/>
</dbReference>